<dbReference type="InterPro" id="IPR052345">
    <property type="entry name" value="Rad_response_metalloprotease"/>
</dbReference>
<reference evidence="2 3" key="1">
    <citation type="submission" date="2020-08" db="EMBL/GenBank/DDBJ databases">
        <title>Genomic Encyclopedia of Type Strains, Phase IV (KMG-IV): sequencing the most valuable type-strain genomes for metagenomic binning, comparative biology and taxonomic classification.</title>
        <authorList>
            <person name="Goeker M."/>
        </authorList>
    </citation>
    <scope>NUCLEOTIDE SEQUENCE [LARGE SCALE GENOMIC DNA]</scope>
    <source>
        <strain evidence="2 3">DSM 5391</strain>
    </source>
</reference>
<proteinExistence type="predicted"/>
<dbReference type="Proteomes" id="UP000531594">
    <property type="component" value="Unassembled WGS sequence"/>
</dbReference>
<dbReference type="InterPro" id="IPR010359">
    <property type="entry name" value="IrrE_HExxH"/>
</dbReference>
<feature type="domain" description="IrrE N-terminal-like" evidence="1">
    <location>
        <begin position="24"/>
        <end position="122"/>
    </location>
</feature>
<accession>A0A7X0LVY9</accession>
<dbReference type="RefSeq" id="WP_184527580.1">
    <property type="nucleotide sequence ID" value="NZ_JACHGK010000011.1"/>
</dbReference>
<dbReference type="PANTHER" id="PTHR43236:SF1">
    <property type="entry name" value="BLL7220 PROTEIN"/>
    <property type="match status" value="1"/>
</dbReference>
<dbReference type="AlphaFoldDB" id="A0A7X0LVY9"/>
<evidence type="ECO:0000313" key="2">
    <source>
        <dbReference type="EMBL" id="MBB6446516.1"/>
    </source>
</evidence>
<dbReference type="Gene3D" id="1.10.10.2910">
    <property type="match status" value="1"/>
</dbReference>
<gene>
    <name evidence="2" type="ORF">HNR53_003175</name>
</gene>
<organism evidence="2 3">
    <name type="scientific">Bacillus benzoevorans</name>
    <dbReference type="NCBI Taxonomy" id="1456"/>
    <lineage>
        <taxon>Bacteria</taxon>
        <taxon>Bacillati</taxon>
        <taxon>Bacillota</taxon>
        <taxon>Bacilli</taxon>
        <taxon>Bacillales</taxon>
        <taxon>Bacillaceae</taxon>
        <taxon>Bacillus</taxon>
    </lineage>
</organism>
<evidence type="ECO:0000259" key="1">
    <source>
        <dbReference type="Pfam" id="PF06114"/>
    </source>
</evidence>
<keyword evidence="3" id="KW-1185">Reference proteome</keyword>
<dbReference type="Pfam" id="PF06114">
    <property type="entry name" value="Peptidase_M78"/>
    <property type="match status" value="1"/>
</dbReference>
<evidence type="ECO:0000313" key="3">
    <source>
        <dbReference type="Proteomes" id="UP000531594"/>
    </source>
</evidence>
<protein>
    <submittedName>
        <fullName evidence="2">Zn-dependent peptidase ImmA (M78 family)</fullName>
    </submittedName>
</protein>
<dbReference type="PANTHER" id="PTHR43236">
    <property type="entry name" value="ANTITOXIN HIGA1"/>
    <property type="match status" value="1"/>
</dbReference>
<dbReference type="EMBL" id="JACHGK010000011">
    <property type="protein sequence ID" value="MBB6446516.1"/>
    <property type="molecule type" value="Genomic_DNA"/>
</dbReference>
<name>A0A7X0LVY9_9BACI</name>
<comment type="caution">
    <text evidence="2">The sequence shown here is derived from an EMBL/GenBank/DDBJ whole genome shotgun (WGS) entry which is preliminary data.</text>
</comment>
<sequence>MSFISDKVKQLAHKYKTNDPFEIADRLNILVHFLPLHSEINGFYKLEKRNKFIIINQNLPHEIKRFVCAHELGHAVLHPRANTPFLRKNTLYSINRLEVEANRFAVELLLDDKIFEDYETKFDILRENGIPYEMERFL</sequence>